<dbReference type="EMBL" id="MOXJ01000001">
    <property type="protein sequence ID" value="PDO11816.1"/>
    <property type="molecule type" value="Genomic_DNA"/>
</dbReference>
<reference evidence="2 3" key="1">
    <citation type="submission" date="2016-12" db="EMBL/GenBank/DDBJ databases">
        <title>Candidatus Reconcilibacillus cellulovorans genome.</title>
        <authorList>
            <person name="Kolinko S."/>
            <person name="Wu Y.-W."/>
            <person name="Tachea F."/>
            <person name="Denzel E."/>
            <person name="Hiras J."/>
            <person name="Baecker N."/>
            <person name="Chan L.J."/>
            <person name="Eichorst S.A."/>
            <person name="Frey D."/>
            <person name="Adams P.D."/>
            <person name="Pray T."/>
            <person name="Tanjore D."/>
            <person name="Petzold C.J."/>
            <person name="Gladden J.M."/>
            <person name="Simmons B.A."/>
            <person name="Singer S.W."/>
        </authorList>
    </citation>
    <scope>NUCLEOTIDE SEQUENCE [LARGE SCALE GENOMIC DNA]</scope>
    <source>
        <strain evidence="2">JTherm</strain>
    </source>
</reference>
<dbReference type="InterPro" id="IPR005531">
    <property type="entry name" value="Asp23"/>
</dbReference>
<dbReference type="Pfam" id="PF03780">
    <property type="entry name" value="Asp23"/>
    <property type="match status" value="1"/>
</dbReference>
<sequence length="133" mass="14615">MAVQWTNEWGTVRVFDRVVAVVAGRAAASCYGLVGMAARSPLKDGIAGLFSRDHPERGVEVRTEDGELVVDLHVVVGYGTKISEVAHNVQQHVRYTLQERLGLDVDRVNVYVDDVRIAEGEGDSNIGRQDVVR</sequence>
<gene>
    <name evidence="2" type="ORF">BLM47_01050</name>
</gene>
<evidence type="ECO:0000313" key="3">
    <source>
        <dbReference type="Proteomes" id="UP000243688"/>
    </source>
</evidence>
<protein>
    <recommendedName>
        <fullName evidence="4">Asp23/Gls24 family envelope stress response protein</fullName>
    </recommendedName>
</protein>
<dbReference type="Proteomes" id="UP000243688">
    <property type="component" value="Unassembled WGS sequence"/>
</dbReference>
<evidence type="ECO:0000313" key="2">
    <source>
        <dbReference type="EMBL" id="PDO11816.1"/>
    </source>
</evidence>
<accession>A0A2A6E4Q6</accession>
<dbReference type="PANTHER" id="PTHR34297:SF2">
    <property type="entry name" value="ASP23_GLS24 FAMILY ENVELOPE STRESS RESPONSE PROTEIN"/>
    <property type="match status" value="1"/>
</dbReference>
<proteinExistence type="inferred from homology"/>
<dbReference type="AlphaFoldDB" id="A0A2A6E4Q6"/>
<comment type="similarity">
    <text evidence="1">Belongs to the asp23 family.</text>
</comment>
<dbReference type="PANTHER" id="PTHR34297">
    <property type="entry name" value="HYPOTHETICAL CYTOSOLIC PROTEIN-RELATED"/>
    <property type="match status" value="1"/>
</dbReference>
<comment type="caution">
    <text evidence="2">The sequence shown here is derived from an EMBL/GenBank/DDBJ whole genome shotgun (WGS) entry which is preliminary data.</text>
</comment>
<name>A0A2A6E4Q6_9BACL</name>
<evidence type="ECO:0008006" key="4">
    <source>
        <dbReference type="Google" id="ProtNLM"/>
    </source>
</evidence>
<evidence type="ECO:0000256" key="1">
    <source>
        <dbReference type="ARBA" id="ARBA00005721"/>
    </source>
</evidence>
<organism evidence="2 3">
    <name type="scientific">Candidatus Reconcilbacillus cellulovorans</name>
    <dbReference type="NCBI Taxonomy" id="1906605"/>
    <lineage>
        <taxon>Bacteria</taxon>
        <taxon>Bacillati</taxon>
        <taxon>Bacillota</taxon>
        <taxon>Bacilli</taxon>
        <taxon>Bacillales</taxon>
        <taxon>Paenibacillaceae</taxon>
        <taxon>Candidatus Reconcilbacillus</taxon>
    </lineage>
</organism>